<sequence>MTSGDGEFGSAQSSGLGPLGDVQLLAAMLHNDRNDVASFARVLTGALGEALPRGVVEVQYERSMGDRMAGRPGRPVRLTVRGTDRELDLAEGRHGAVQAQVRKVVGGVVISRKEIGIDEWVRQFAAELSAQAAQNAAARQALAALLGM</sequence>
<organism evidence="1 2">
    <name type="scientific">Nakamurella panacisegetis</name>
    <dbReference type="NCBI Taxonomy" id="1090615"/>
    <lineage>
        <taxon>Bacteria</taxon>
        <taxon>Bacillati</taxon>
        <taxon>Actinomycetota</taxon>
        <taxon>Actinomycetes</taxon>
        <taxon>Nakamurellales</taxon>
        <taxon>Nakamurellaceae</taxon>
        <taxon>Nakamurella</taxon>
    </lineage>
</organism>
<dbReference type="Proteomes" id="UP000198741">
    <property type="component" value="Chromosome I"/>
</dbReference>
<evidence type="ECO:0000313" key="2">
    <source>
        <dbReference type="Proteomes" id="UP000198741"/>
    </source>
</evidence>
<gene>
    <name evidence="1" type="ORF">SAMN04515671_2005</name>
</gene>
<dbReference type="AlphaFoldDB" id="A0A1H0MG21"/>
<name>A0A1H0MG21_9ACTN</name>
<reference evidence="1 2" key="1">
    <citation type="submission" date="2016-10" db="EMBL/GenBank/DDBJ databases">
        <authorList>
            <person name="de Groot N.N."/>
        </authorList>
    </citation>
    <scope>NUCLEOTIDE SEQUENCE [LARGE SCALE GENOMIC DNA]</scope>
    <source>
        <strain evidence="2">P4-7,KCTC 19426,CECT 7604</strain>
    </source>
</reference>
<accession>A0A1H0MG21</accession>
<protein>
    <submittedName>
        <fullName evidence="1">Uncharacterized protein</fullName>
    </submittedName>
</protein>
<dbReference type="STRING" id="1090615.SAMN04515671_2005"/>
<keyword evidence="2" id="KW-1185">Reference proteome</keyword>
<dbReference type="EMBL" id="LT629710">
    <property type="protein sequence ID" value="SDO79383.1"/>
    <property type="molecule type" value="Genomic_DNA"/>
</dbReference>
<dbReference type="RefSeq" id="WP_172832255.1">
    <property type="nucleotide sequence ID" value="NZ_LT629710.1"/>
</dbReference>
<proteinExistence type="predicted"/>
<evidence type="ECO:0000313" key="1">
    <source>
        <dbReference type="EMBL" id="SDO79383.1"/>
    </source>
</evidence>